<comment type="caution">
    <text evidence="1">The sequence shown here is derived from an EMBL/GenBank/DDBJ whole genome shotgun (WGS) entry which is preliminary data.</text>
</comment>
<dbReference type="EMBL" id="MHIB01000037">
    <property type="protein sequence ID" value="OGY43374.1"/>
    <property type="molecule type" value="Genomic_DNA"/>
</dbReference>
<dbReference type="AlphaFoldDB" id="A0A1G1XTS8"/>
<proteinExistence type="predicted"/>
<dbReference type="Proteomes" id="UP000178930">
    <property type="component" value="Unassembled WGS sequence"/>
</dbReference>
<dbReference type="STRING" id="1797532.A2729_04325"/>
<evidence type="ECO:0000313" key="1">
    <source>
        <dbReference type="EMBL" id="OGY43374.1"/>
    </source>
</evidence>
<protein>
    <recommendedName>
        <fullName evidence="3">50S ribosomal protein L7/L12</fullName>
    </recommendedName>
</protein>
<evidence type="ECO:0008006" key="3">
    <source>
        <dbReference type="Google" id="ProtNLM"/>
    </source>
</evidence>
<organism evidence="1 2">
    <name type="scientific">Candidatus Buchananbacteria bacterium RIFCSPHIGHO2_01_FULL_39_14</name>
    <dbReference type="NCBI Taxonomy" id="1797532"/>
    <lineage>
        <taxon>Bacteria</taxon>
        <taxon>Candidatus Buchananiibacteriota</taxon>
    </lineage>
</organism>
<accession>A0A1G1XTS8</accession>
<sequence length="201" mass="22203">MLGKIKKNKKKDLIDETPDFSRHLDLIKEVLENTQVNIKKALNLLAEKNVDTGALLTSLKEVNNASLGFIEPAESQARIVEGVFNGEKMIAGDGAEFNVPANYASKSKLVEGDILKLTIAKDGSFVYKQIGPVERQQLVAMLAKSENNNDWYAVAEGQRWKLLTASVTYFHGLPGDEVVIIVPKEGKSKWAAVENVIKNHQ</sequence>
<reference evidence="1 2" key="1">
    <citation type="journal article" date="2016" name="Nat. Commun.">
        <title>Thousands of microbial genomes shed light on interconnected biogeochemical processes in an aquifer system.</title>
        <authorList>
            <person name="Anantharaman K."/>
            <person name="Brown C.T."/>
            <person name="Hug L.A."/>
            <person name="Sharon I."/>
            <person name="Castelle C.J."/>
            <person name="Probst A.J."/>
            <person name="Thomas B.C."/>
            <person name="Singh A."/>
            <person name="Wilkins M.J."/>
            <person name="Karaoz U."/>
            <person name="Brodie E.L."/>
            <person name="Williams K.H."/>
            <person name="Hubbard S.S."/>
            <person name="Banfield J.F."/>
        </authorList>
    </citation>
    <scope>NUCLEOTIDE SEQUENCE [LARGE SCALE GENOMIC DNA]</scope>
</reference>
<gene>
    <name evidence="1" type="ORF">A2729_04325</name>
</gene>
<evidence type="ECO:0000313" key="2">
    <source>
        <dbReference type="Proteomes" id="UP000178930"/>
    </source>
</evidence>
<name>A0A1G1XTS8_9BACT</name>